<reference evidence="4" key="2">
    <citation type="submission" date="2023-01" db="EMBL/GenBank/DDBJ databases">
        <title>Human gut microbiome strain richness.</title>
        <authorList>
            <person name="Chen-Liaw A."/>
        </authorList>
    </citation>
    <scope>NUCLEOTIDE SEQUENCE</scope>
    <source>
        <strain evidence="4">D54st1_D6_D54t1_190329</strain>
    </source>
</reference>
<protein>
    <submittedName>
        <fullName evidence="3">FeoA domain</fullName>
    </submittedName>
    <submittedName>
        <fullName evidence="4">FeoA family protein</fullName>
    </submittedName>
</protein>
<dbReference type="InterPro" id="IPR008988">
    <property type="entry name" value="Transcriptional_repressor_C"/>
</dbReference>
<dbReference type="PaxDb" id="74426-ERS852399_00420"/>
<dbReference type="EMBL" id="JAQLEC010000008">
    <property type="protein sequence ID" value="MDB1838687.1"/>
    <property type="molecule type" value="Genomic_DNA"/>
</dbReference>
<dbReference type="GeneID" id="92850650"/>
<dbReference type="AlphaFoldDB" id="A0A173WZ73"/>
<keyword evidence="1" id="KW-0408">Iron</keyword>
<dbReference type="Pfam" id="PF04023">
    <property type="entry name" value="FeoA"/>
    <property type="match status" value="1"/>
</dbReference>
<dbReference type="InterPro" id="IPR038157">
    <property type="entry name" value="FeoA_core_dom"/>
</dbReference>
<sequence>MSCGPQMPAMPLSMVKAGETVRVSRVKGNEDMKHHLKDLGFVEGSEIHVVSSSGANIIVTVLGARFGIDSKVAMHIMTVG</sequence>
<dbReference type="Proteomes" id="UP001212741">
    <property type="component" value="Unassembled WGS sequence"/>
</dbReference>
<accession>A0A173WZ73</accession>
<dbReference type="STRING" id="74426.ERS852399_00420"/>
<name>A0A173WZ73_9ACTN</name>
<dbReference type="Proteomes" id="UP000095454">
    <property type="component" value="Unassembled WGS sequence"/>
</dbReference>
<evidence type="ECO:0000313" key="4">
    <source>
        <dbReference type="EMBL" id="MDB1838687.1"/>
    </source>
</evidence>
<feature type="domain" description="Ferrous iron transporter FeoA-like" evidence="2">
    <location>
        <begin position="10"/>
        <end position="79"/>
    </location>
</feature>
<dbReference type="RefSeq" id="WP_040358815.1">
    <property type="nucleotide sequence ID" value="NZ_CABIXX010000027.1"/>
</dbReference>
<dbReference type="GO" id="GO:0046914">
    <property type="term" value="F:transition metal ion binding"/>
    <property type="evidence" value="ECO:0007669"/>
    <property type="project" value="InterPro"/>
</dbReference>
<dbReference type="Gene3D" id="2.30.30.90">
    <property type="match status" value="1"/>
</dbReference>
<dbReference type="InterPro" id="IPR053184">
    <property type="entry name" value="FeoA-like"/>
</dbReference>
<evidence type="ECO:0000259" key="2">
    <source>
        <dbReference type="SMART" id="SM00899"/>
    </source>
</evidence>
<evidence type="ECO:0000313" key="6">
    <source>
        <dbReference type="Proteomes" id="UP001212741"/>
    </source>
</evidence>
<dbReference type="PANTHER" id="PTHR43151">
    <property type="entry name" value="FEOA FAMILY PROTEIN"/>
    <property type="match status" value="1"/>
</dbReference>
<dbReference type="InterPro" id="IPR007167">
    <property type="entry name" value="Fe-transptr_FeoA-like"/>
</dbReference>
<organism evidence="4 6">
    <name type="scientific">Collinsella aerofaciens</name>
    <dbReference type="NCBI Taxonomy" id="74426"/>
    <lineage>
        <taxon>Bacteria</taxon>
        <taxon>Bacillati</taxon>
        <taxon>Actinomycetota</taxon>
        <taxon>Coriobacteriia</taxon>
        <taxon>Coriobacteriales</taxon>
        <taxon>Coriobacteriaceae</taxon>
        <taxon>Collinsella</taxon>
    </lineage>
</organism>
<dbReference type="EMBL" id="CZAQ01000027">
    <property type="protein sequence ID" value="CUP23907.1"/>
    <property type="molecule type" value="Genomic_DNA"/>
</dbReference>
<proteinExistence type="predicted"/>
<evidence type="ECO:0000313" key="5">
    <source>
        <dbReference type="Proteomes" id="UP000095454"/>
    </source>
</evidence>
<dbReference type="PANTHER" id="PTHR43151:SF1">
    <property type="entry name" value="SSR2333 PROTEIN"/>
    <property type="match status" value="1"/>
</dbReference>
<dbReference type="SMART" id="SM00899">
    <property type="entry name" value="FeoA"/>
    <property type="match status" value="1"/>
</dbReference>
<evidence type="ECO:0000313" key="3">
    <source>
        <dbReference type="EMBL" id="CUP23907.1"/>
    </source>
</evidence>
<reference evidence="3 5" key="1">
    <citation type="submission" date="2015-09" db="EMBL/GenBank/DDBJ databases">
        <authorList>
            <consortium name="Pathogen Informatics"/>
        </authorList>
    </citation>
    <scope>NUCLEOTIDE SEQUENCE [LARGE SCALE GENOMIC DNA]</scope>
    <source>
        <strain evidence="3 5">2789STDY5834902</strain>
    </source>
</reference>
<gene>
    <name evidence="3" type="ORF">ERS852514_01474</name>
    <name evidence="4" type="ORF">PMW86_03645</name>
</gene>
<dbReference type="SUPFAM" id="SSF50037">
    <property type="entry name" value="C-terminal domain of transcriptional repressors"/>
    <property type="match status" value="1"/>
</dbReference>
<evidence type="ECO:0000256" key="1">
    <source>
        <dbReference type="ARBA" id="ARBA00023004"/>
    </source>
</evidence>